<feature type="DNA-binding region" description="H-T-H motif" evidence="13">
    <location>
        <begin position="30"/>
        <end position="50"/>
    </location>
</feature>
<evidence type="ECO:0000256" key="9">
    <source>
        <dbReference type="ARBA" id="ARBA00023125"/>
    </source>
</evidence>
<dbReference type="PRINTS" id="PR00726">
    <property type="entry name" value="LEXASERPTASE"/>
</dbReference>
<dbReference type="AlphaFoldDB" id="A0A6N7W2H0"/>
<feature type="active site" description="For autocatalytic cleavage activity" evidence="13">
    <location>
        <position position="146"/>
    </location>
</feature>
<accession>A0A6N7W2H0</accession>
<dbReference type="GO" id="GO:0009432">
    <property type="term" value="P:SOS response"/>
    <property type="evidence" value="ECO:0007669"/>
    <property type="project" value="UniProtKB-UniRule"/>
</dbReference>
<evidence type="ECO:0000256" key="1">
    <source>
        <dbReference type="ARBA" id="ARBA00007484"/>
    </source>
</evidence>
<comment type="subunit">
    <text evidence="2 13">Homodimer.</text>
</comment>
<evidence type="ECO:0000259" key="16">
    <source>
        <dbReference type="Pfam" id="PF01726"/>
    </source>
</evidence>
<dbReference type="RefSeq" id="WP_154543159.1">
    <property type="nucleotide sequence ID" value="NZ_VULO01000002.1"/>
</dbReference>
<evidence type="ECO:0000256" key="11">
    <source>
        <dbReference type="ARBA" id="ARBA00023204"/>
    </source>
</evidence>
<dbReference type="FunFam" id="2.10.109.10:FF:000001">
    <property type="entry name" value="LexA repressor"/>
    <property type="match status" value="1"/>
</dbReference>
<dbReference type="GO" id="GO:0003677">
    <property type="term" value="F:DNA binding"/>
    <property type="evidence" value="ECO:0007669"/>
    <property type="project" value="UniProtKB-UniRule"/>
</dbReference>
<keyword evidence="11 13" id="KW-0234">DNA repair</keyword>
<keyword evidence="7 13" id="KW-0068">Autocatalytic cleavage</keyword>
<dbReference type="GO" id="GO:0045892">
    <property type="term" value="P:negative regulation of DNA-templated transcription"/>
    <property type="evidence" value="ECO:0007669"/>
    <property type="project" value="UniProtKB-UniRule"/>
</dbReference>
<dbReference type="SUPFAM" id="SSF51306">
    <property type="entry name" value="LexA/Signal peptidase"/>
    <property type="match status" value="1"/>
</dbReference>
<keyword evidence="6 13" id="KW-0378">Hydrolase</keyword>
<keyword evidence="12 13" id="KW-0742">SOS response</keyword>
<keyword evidence="8 13" id="KW-0805">Transcription regulation</keyword>
<name>A0A6N7W2H0_9ACTO</name>
<dbReference type="InterPro" id="IPR050077">
    <property type="entry name" value="LexA_repressor"/>
</dbReference>
<dbReference type="InterPro" id="IPR006197">
    <property type="entry name" value="Peptidase_S24_LexA"/>
</dbReference>
<dbReference type="PANTHER" id="PTHR33516:SF2">
    <property type="entry name" value="LEXA REPRESSOR-RELATED"/>
    <property type="match status" value="1"/>
</dbReference>
<dbReference type="HAMAP" id="MF_00015">
    <property type="entry name" value="LexA"/>
    <property type="match status" value="1"/>
</dbReference>
<evidence type="ECO:0000256" key="12">
    <source>
        <dbReference type="ARBA" id="ARBA00023236"/>
    </source>
</evidence>
<feature type="active site" description="For autocatalytic cleavage activity" evidence="13">
    <location>
        <position position="183"/>
    </location>
</feature>
<evidence type="ECO:0000313" key="18">
    <source>
        <dbReference type="Proteomes" id="UP000470875"/>
    </source>
</evidence>
<evidence type="ECO:0000259" key="15">
    <source>
        <dbReference type="Pfam" id="PF00717"/>
    </source>
</evidence>
<evidence type="ECO:0000256" key="7">
    <source>
        <dbReference type="ARBA" id="ARBA00022813"/>
    </source>
</evidence>
<keyword evidence="5 13" id="KW-0227">DNA damage</keyword>
<evidence type="ECO:0000256" key="14">
    <source>
        <dbReference type="RuleBase" id="RU003991"/>
    </source>
</evidence>
<dbReference type="Gene3D" id="1.10.10.10">
    <property type="entry name" value="Winged helix-like DNA-binding domain superfamily/Winged helix DNA-binding domain"/>
    <property type="match status" value="1"/>
</dbReference>
<protein>
    <recommendedName>
        <fullName evidence="13">LexA repressor</fullName>
        <ecNumber evidence="13">3.4.21.88</ecNumber>
    </recommendedName>
</protein>
<dbReference type="SUPFAM" id="SSF46785">
    <property type="entry name" value="Winged helix' DNA-binding domain"/>
    <property type="match status" value="1"/>
</dbReference>
<dbReference type="InterPro" id="IPR006200">
    <property type="entry name" value="LexA"/>
</dbReference>
<keyword evidence="10 13" id="KW-0804">Transcription</keyword>
<sequence>MKDRPLSARQAQILDVVRESIANTGYPPSVREIGKKVGLASPSTVKHHLDALEKLGLLQRSPGLPRALDLRLSDSQEESSPTPPTSKVVEIPAVVSEGDTSVAPLVGRIAAGSPITAEQSVEDYFSLPTRLTGRGELFVLEVHGDSMIDGAICDGDYVVVRAQAQANNGEIVAAMLDGEATVKVLSERDGHRWLLPMNENYAPIFGDEATILGKVVTLVRAL</sequence>
<dbReference type="CDD" id="cd06529">
    <property type="entry name" value="S24_LexA-like"/>
    <property type="match status" value="1"/>
</dbReference>
<dbReference type="InterPro" id="IPR006199">
    <property type="entry name" value="LexA_DNA-bd_dom"/>
</dbReference>
<organism evidence="17 18">
    <name type="scientific">Scrofimicrobium canadense</name>
    <dbReference type="NCBI Taxonomy" id="2652290"/>
    <lineage>
        <taxon>Bacteria</taxon>
        <taxon>Bacillati</taxon>
        <taxon>Actinomycetota</taxon>
        <taxon>Actinomycetes</taxon>
        <taxon>Actinomycetales</taxon>
        <taxon>Actinomycetaceae</taxon>
        <taxon>Scrofimicrobium</taxon>
    </lineage>
</organism>
<keyword evidence="18" id="KW-1185">Reference proteome</keyword>
<dbReference type="PANTHER" id="PTHR33516">
    <property type="entry name" value="LEXA REPRESSOR"/>
    <property type="match status" value="1"/>
</dbReference>
<dbReference type="EMBL" id="VULO01000002">
    <property type="protein sequence ID" value="MSS83601.1"/>
    <property type="molecule type" value="Genomic_DNA"/>
</dbReference>
<dbReference type="GO" id="GO:0004252">
    <property type="term" value="F:serine-type endopeptidase activity"/>
    <property type="evidence" value="ECO:0007669"/>
    <property type="project" value="UniProtKB-UniRule"/>
</dbReference>
<dbReference type="GO" id="GO:0006260">
    <property type="term" value="P:DNA replication"/>
    <property type="evidence" value="ECO:0007669"/>
    <property type="project" value="UniProtKB-UniRule"/>
</dbReference>
<comment type="function">
    <text evidence="13">Represses a number of genes involved in the response to DNA damage (SOS response), including recA and lexA. In the presence of single-stranded DNA, RecA interacts with LexA causing an autocatalytic cleavage which disrupts the DNA-binding part of LexA, leading to derepression of the SOS regulon and eventually DNA repair.</text>
</comment>
<dbReference type="Pfam" id="PF01726">
    <property type="entry name" value="LexA_DNA_bind"/>
    <property type="match status" value="1"/>
</dbReference>
<comment type="catalytic activity">
    <reaction evidence="13">
        <text>Hydrolysis of Ala-|-Gly bond in repressor LexA.</text>
        <dbReference type="EC" id="3.4.21.88"/>
    </reaction>
</comment>
<evidence type="ECO:0000256" key="5">
    <source>
        <dbReference type="ARBA" id="ARBA00022763"/>
    </source>
</evidence>
<evidence type="ECO:0000256" key="13">
    <source>
        <dbReference type="HAMAP-Rule" id="MF_00015"/>
    </source>
</evidence>
<keyword evidence="9 13" id="KW-0238">DNA-binding</keyword>
<feature type="domain" description="Peptidase S24/S26A/S26B/S26C" evidence="15">
    <location>
        <begin position="104"/>
        <end position="216"/>
    </location>
</feature>
<dbReference type="InterPro" id="IPR039418">
    <property type="entry name" value="LexA-like"/>
</dbReference>
<dbReference type="FunFam" id="1.10.10.10:FF:000009">
    <property type="entry name" value="LexA repressor"/>
    <property type="match status" value="1"/>
</dbReference>
<dbReference type="Proteomes" id="UP000470875">
    <property type="component" value="Unassembled WGS sequence"/>
</dbReference>
<gene>
    <name evidence="13 17" type="primary">lexA</name>
    <name evidence="17" type="ORF">FYJ24_02240</name>
</gene>
<evidence type="ECO:0000313" key="17">
    <source>
        <dbReference type="EMBL" id="MSS83601.1"/>
    </source>
</evidence>
<comment type="caution">
    <text evidence="17">The sequence shown here is derived from an EMBL/GenBank/DDBJ whole genome shotgun (WGS) entry which is preliminary data.</text>
</comment>
<dbReference type="Pfam" id="PF00717">
    <property type="entry name" value="Peptidase_S24"/>
    <property type="match status" value="1"/>
</dbReference>
<evidence type="ECO:0000256" key="4">
    <source>
        <dbReference type="ARBA" id="ARBA00022705"/>
    </source>
</evidence>
<feature type="site" description="Cleavage; by autolysis" evidence="13">
    <location>
        <begin position="111"/>
        <end position="112"/>
    </location>
</feature>
<dbReference type="NCBIfam" id="TIGR00498">
    <property type="entry name" value="lexA"/>
    <property type="match status" value="1"/>
</dbReference>
<reference evidence="17 18" key="1">
    <citation type="submission" date="2019-08" db="EMBL/GenBank/DDBJ databases">
        <title>In-depth cultivation of the pig gut microbiome towards novel bacterial diversity and tailored functional studies.</title>
        <authorList>
            <person name="Wylensek D."/>
            <person name="Hitch T.C.A."/>
            <person name="Clavel T."/>
        </authorList>
    </citation>
    <scope>NUCLEOTIDE SEQUENCE [LARGE SCALE GENOMIC DNA]</scope>
    <source>
        <strain evidence="17 18">WB03_NA08</strain>
    </source>
</reference>
<evidence type="ECO:0000256" key="3">
    <source>
        <dbReference type="ARBA" id="ARBA00022491"/>
    </source>
</evidence>
<proteinExistence type="inferred from homology"/>
<dbReference type="InterPro" id="IPR036388">
    <property type="entry name" value="WH-like_DNA-bd_sf"/>
</dbReference>
<keyword evidence="4 13" id="KW-0235">DNA replication</keyword>
<keyword evidence="3 13" id="KW-0678">Repressor</keyword>
<dbReference type="GO" id="GO:0006508">
    <property type="term" value="P:proteolysis"/>
    <property type="evidence" value="ECO:0007669"/>
    <property type="project" value="InterPro"/>
</dbReference>
<evidence type="ECO:0000256" key="10">
    <source>
        <dbReference type="ARBA" id="ARBA00023163"/>
    </source>
</evidence>
<feature type="domain" description="LexA repressor DNA-binding" evidence="16">
    <location>
        <begin position="4"/>
        <end position="67"/>
    </location>
</feature>
<dbReference type="Gene3D" id="2.10.109.10">
    <property type="entry name" value="Umud Fragment, subunit A"/>
    <property type="match status" value="1"/>
</dbReference>
<dbReference type="GO" id="GO:0006281">
    <property type="term" value="P:DNA repair"/>
    <property type="evidence" value="ECO:0007669"/>
    <property type="project" value="UniProtKB-UniRule"/>
</dbReference>
<evidence type="ECO:0000256" key="8">
    <source>
        <dbReference type="ARBA" id="ARBA00023015"/>
    </source>
</evidence>
<dbReference type="InterPro" id="IPR015927">
    <property type="entry name" value="Peptidase_S24_S26A/B/C"/>
</dbReference>
<dbReference type="InterPro" id="IPR036286">
    <property type="entry name" value="LexA/Signal_pep-like_sf"/>
</dbReference>
<dbReference type="InterPro" id="IPR036390">
    <property type="entry name" value="WH_DNA-bd_sf"/>
</dbReference>
<comment type="similarity">
    <text evidence="1 13 14">Belongs to the peptidase S24 family.</text>
</comment>
<dbReference type="EC" id="3.4.21.88" evidence="13"/>
<evidence type="ECO:0000256" key="6">
    <source>
        <dbReference type="ARBA" id="ARBA00022801"/>
    </source>
</evidence>
<evidence type="ECO:0000256" key="2">
    <source>
        <dbReference type="ARBA" id="ARBA00011738"/>
    </source>
</evidence>